<dbReference type="GO" id="GO:0042393">
    <property type="term" value="F:histone binding"/>
    <property type="evidence" value="ECO:0007669"/>
    <property type="project" value="InterPro"/>
</dbReference>
<dbReference type="Gene3D" id="1.20.58.2170">
    <property type="match status" value="1"/>
</dbReference>
<evidence type="ECO:0000259" key="2">
    <source>
        <dbReference type="Pfam" id="PF20920"/>
    </source>
</evidence>
<dbReference type="STRING" id="48709.A0A1D2M209"/>
<evidence type="ECO:0000313" key="4">
    <source>
        <dbReference type="Proteomes" id="UP000094527"/>
    </source>
</evidence>
<feature type="compositionally biased region" description="Basic and acidic residues" evidence="1">
    <location>
        <begin position="561"/>
        <end position="571"/>
    </location>
</feature>
<evidence type="ECO:0000313" key="3">
    <source>
        <dbReference type="EMBL" id="ODM86996.1"/>
    </source>
</evidence>
<keyword evidence="4" id="KW-1185">Reference proteome</keyword>
<feature type="compositionally biased region" description="Basic and acidic residues" evidence="1">
    <location>
        <begin position="593"/>
        <end position="614"/>
    </location>
</feature>
<dbReference type="InterPro" id="IPR046426">
    <property type="entry name" value="DAXX_histone-bd_sf"/>
</dbReference>
<feature type="compositionally biased region" description="Basic and acidic residues" evidence="1">
    <location>
        <begin position="112"/>
        <end position="121"/>
    </location>
</feature>
<comment type="caution">
    <text evidence="3">The sequence shown here is derived from an EMBL/GenBank/DDBJ whole genome shotgun (WGS) entry which is preliminary data.</text>
</comment>
<dbReference type="AlphaFoldDB" id="A0A1D2M209"/>
<dbReference type="EMBL" id="LJIJ01006510">
    <property type="protein sequence ID" value="ODM86996.1"/>
    <property type="molecule type" value="Genomic_DNA"/>
</dbReference>
<dbReference type="InterPro" id="IPR046378">
    <property type="entry name" value="DAXX_histone-bd"/>
</dbReference>
<reference evidence="3 4" key="1">
    <citation type="journal article" date="2016" name="Genome Biol. Evol.">
        <title>Gene Family Evolution Reflects Adaptation to Soil Environmental Stressors in the Genome of the Collembolan Orchesella cincta.</title>
        <authorList>
            <person name="Faddeeva-Vakhrusheva A."/>
            <person name="Derks M.F."/>
            <person name="Anvar S.Y."/>
            <person name="Agamennone V."/>
            <person name="Suring W."/>
            <person name="Smit S."/>
            <person name="van Straalen N.M."/>
            <person name="Roelofs D."/>
        </authorList>
    </citation>
    <scope>NUCLEOTIDE SEQUENCE [LARGE SCALE GENOMIC DNA]</scope>
    <source>
        <tissue evidence="3">Mixed pool</tissue>
    </source>
</reference>
<feature type="domain" description="Daxx histone-binding" evidence="2">
    <location>
        <begin position="375"/>
        <end position="455"/>
    </location>
</feature>
<feature type="compositionally biased region" description="Basic and acidic residues" evidence="1">
    <location>
        <begin position="538"/>
        <end position="552"/>
    </location>
</feature>
<dbReference type="OrthoDB" id="7492809at2759"/>
<accession>A0A1D2M209</accession>
<protein>
    <submittedName>
        <fullName evidence="3">Death domain-associated protein 6</fullName>
    </submittedName>
</protein>
<dbReference type="Pfam" id="PF20920">
    <property type="entry name" value="DAXX_hist_bd"/>
    <property type="match status" value="1"/>
</dbReference>
<feature type="compositionally biased region" description="Polar residues" evidence="1">
    <location>
        <begin position="622"/>
        <end position="631"/>
    </location>
</feature>
<name>A0A1D2M209_ORCCI</name>
<feature type="region of interest" description="Disordered" evidence="1">
    <location>
        <begin position="455"/>
        <end position="631"/>
    </location>
</feature>
<feature type="compositionally biased region" description="Acidic residues" evidence="1">
    <location>
        <begin position="483"/>
        <end position="536"/>
    </location>
</feature>
<proteinExistence type="predicted"/>
<organism evidence="3 4">
    <name type="scientific">Orchesella cincta</name>
    <name type="common">Springtail</name>
    <name type="synonym">Podura cincta</name>
    <dbReference type="NCBI Taxonomy" id="48709"/>
    <lineage>
        <taxon>Eukaryota</taxon>
        <taxon>Metazoa</taxon>
        <taxon>Ecdysozoa</taxon>
        <taxon>Arthropoda</taxon>
        <taxon>Hexapoda</taxon>
        <taxon>Collembola</taxon>
        <taxon>Entomobryomorpha</taxon>
        <taxon>Entomobryoidea</taxon>
        <taxon>Orchesellidae</taxon>
        <taxon>Orchesellinae</taxon>
        <taxon>Orchesella</taxon>
    </lineage>
</organism>
<sequence length="631" mass="71516">MAAVSSKVVYDEEVICLSSSDDDEISEVSRNDILKSVLLPSKVSVAPIGASTKIMSNGRSSNGSVLRMSVKNEADKNEVILDDDDFEIETIREKLESVQKASADSDEEIQVLHEPDQKDSVPNDGKGQNLENGDEEPSPGPSSSISLRNETDKDYVKLNQLALNKLLGVMRREAKIKTKDYDKLQTKIAKTFDKIKHLQQKVHKNLHQEIENAIESIKTLPSGAWRTLKPLFDIMKPENVVTLNCLTPEAEEQRRLALKLKAHEKLEKEMEKIHHKIEEFDELEVDLFAEDDHNSAYMMGDRFKRKFINGFYKACDIQNSSRFTERPVQKKINLRKCGADCPYQEVNEQVEKFLNKKGFLFNPDFKDIHNIFIAVNKSVRLGLTDETLMASAKETFTKVALVIKKRRKKDHEMTLFDLVKSDSIIDPAEEDEELRKKLEANEAVRGSEKEVLDVFRKRQDEQGNTPTEVADEEDIDASPPPSDNEEEDEEEEEEDDDVDVNDNADDDDSSDDADGPCDGPDQDELIDEEDDDETVYETDFKLAMEHNSRVENEVESQLNIRKAEPVERVENPGDSTESQMELGPTEPANETESVQRDKRPADAADEPPSKRVRMDEEDDSDATTICSGEMV</sequence>
<dbReference type="Proteomes" id="UP000094527">
    <property type="component" value="Unassembled WGS sequence"/>
</dbReference>
<gene>
    <name evidence="3" type="ORF">Ocin01_19688</name>
</gene>
<feature type="region of interest" description="Disordered" evidence="1">
    <location>
        <begin position="112"/>
        <end position="151"/>
    </location>
</feature>
<evidence type="ECO:0000256" key="1">
    <source>
        <dbReference type="SAM" id="MobiDB-lite"/>
    </source>
</evidence>